<dbReference type="GO" id="GO:0016787">
    <property type="term" value="F:hydrolase activity"/>
    <property type="evidence" value="ECO:0007669"/>
    <property type="project" value="UniProtKB-KW"/>
</dbReference>
<evidence type="ECO:0000259" key="4">
    <source>
        <dbReference type="Pfam" id="PF00135"/>
    </source>
</evidence>
<evidence type="ECO:0000256" key="3">
    <source>
        <dbReference type="RuleBase" id="RU361235"/>
    </source>
</evidence>
<organism evidence="5 6">
    <name type="scientific">Corynebacterium urogenitale</name>
    <dbReference type="NCBI Taxonomy" id="2487892"/>
    <lineage>
        <taxon>Bacteria</taxon>
        <taxon>Bacillati</taxon>
        <taxon>Actinomycetota</taxon>
        <taxon>Actinomycetes</taxon>
        <taxon>Mycobacteriales</taxon>
        <taxon>Corynebacteriaceae</taxon>
        <taxon>Corynebacterium</taxon>
    </lineage>
</organism>
<evidence type="ECO:0000256" key="2">
    <source>
        <dbReference type="ARBA" id="ARBA00022801"/>
    </source>
</evidence>
<evidence type="ECO:0000313" key="5">
    <source>
        <dbReference type="EMBL" id="QFQ01757.1"/>
    </source>
</evidence>
<feature type="domain" description="Carboxylesterase type B" evidence="4">
    <location>
        <begin position="14"/>
        <end position="477"/>
    </location>
</feature>
<dbReference type="AlphaFoldDB" id="A0A5J6Z7Z8"/>
<comment type="similarity">
    <text evidence="1 3">Belongs to the type-B carboxylesterase/lipase family.</text>
</comment>
<proteinExistence type="inferred from homology"/>
<dbReference type="KEGG" id="cuo:CUROG_01785"/>
<dbReference type="InterPro" id="IPR019826">
    <property type="entry name" value="Carboxylesterase_B_AS"/>
</dbReference>
<gene>
    <name evidence="5" type="primary">pnbA1</name>
    <name evidence="5" type="ORF">CUROG_01785</name>
</gene>
<dbReference type="EC" id="3.1.1.-" evidence="3"/>
<protein>
    <recommendedName>
        <fullName evidence="3">Carboxylic ester hydrolase</fullName>
        <ecNumber evidence="3">3.1.1.-</ecNumber>
    </recommendedName>
</protein>
<dbReference type="Gene3D" id="3.40.50.1820">
    <property type="entry name" value="alpha/beta hydrolase"/>
    <property type="match status" value="1"/>
</dbReference>
<reference evidence="6" key="1">
    <citation type="submission" date="2019-10" db="EMBL/GenBank/DDBJ databases">
        <title>Complete genome sequence of Corynebacterium urogenitalis DSM 108747, isolated from the genital tract of a cow.</title>
        <authorList>
            <person name="Ruckert C."/>
            <person name="Ballas P."/>
            <person name="Wagener K."/>
            <person name="Drillich M."/>
            <person name="Kaempfer P."/>
            <person name="Busse H.-J."/>
            <person name="Ehling-Schulz M."/>
        </authorList>
    </citation>
    <scope>NUCLEOTIDE SEQUENCE [LARGE SCALE GENOMIC DNA]</scope>
    <source>
        <strain evidence="6">LMM 1652</strain>
    </source>
</reference>
<accession>A0A5J6Z7Z8</accession>
<keyword evidence="2 3" id="KW-0378">Hydrolase</keyword>
<sequence length="520" mass="56236">MVLNMTSTQHHPFLVETTSGLVLGHAETGTVAFRGIPYAQPPIGQLRFRQAQPVEPWSGVLKANANGPQTPQFRNKKVGYTGQEDALWLNVVIPRGRATNVGHEGINPQARRPIVIFIHGGSNVHGSAADPLYSGEHFAAATDSIVVTVNYRLGMFGQINLSAGSPSAALPEPNQFDANAGLSDLVTAIEWVHANAEAFGGDPDRVTIMGESSGGAMVAALCAVPRVRPLLAGAIAQSPAAAMIHTEETVQPWIEQATRLLRKIDPRGERATFHDASQRTLVDLTEALTSHSLNHTPGIAGPFAPFIDGDLLPQHPLAPGAQTGLPLLAGVNQHEYQMMRWEARTTRTQQQRLRAFAGTFGGGAAKKVLTDLYADGSSRRKGGLYFGDALFVGPTHQLLRNHPTGEAWTYRLDMLTPSLKASGIGALHALDLPILFQRYDAGKGPIALALGGRGTMQRTTEVMQQRWKNFIHHQDPGFPRYTDHYATQVFSGQLNLPEVTLYDPDSAVREAWSTVDFTVS</sequence>
<dbReference type="PROSITE" id="PS00122">
    <property type="entry name" value="CARBOXYLESTERASE_B_1"/>
    <property type="match status" value="1"/>
</dbReference>
<dbReference type="SUPFAM" id="SSF53474">
    <property type="entry name" value="alpha/beta-Hydrolases"/>
    <property type="match status" value="1"/>
</dbReference>
<dbReference type="EMBL" id="CP045032">
    <property type="protein sequence ID" value="QFQ01757.1"/>
    <property type="molecule type" value="Genomic_DNA"/>
</dbReference>
<dbReference type="InterPro" id="IPR050309">
    <property type="entry name" value="Type-B_Carboxylest/Lipase"/>
</dbReference>
<dbReference type="Pfam" id="PF00135">
    <property type="entry name" value="COesterase"/>
    <property type="match status" value="1"/>
</dbReference>
<evidence type="ECO:0000256" key="1">
    <source>
        <dbReference type="ARBA" id="ARBA00005964"/>
    </source>
</evidence>
<dbReference type="OrthoDB" id="3199405at2"/>
<dbReference type="PANTHER" id="PTHR11559">
    <property type="entry name" value="CARBOXYLESTERASE"/>
    <property type="match status" value="1"/>
</dbReference>
<evidence type="ECO:0000313" key="6">
    <source>
        <dbReference type="Proteomes" id="UP000326711"/>
    </source>
</evidence>
<name>A0A5J6Z7Z8_9CORY</name>
<keyword evidence="6" id="KW-1185">Reference proteome</keyword>
<dbReference type="InterPro" id="IPR002018">
    <property type="entry name" value="CarbesteraseB"/>
</dbReference>
<dbReference type="InterPro" id="IPR029058">
    <property type="entry name" value="AB_hydrolase_fold"/>
</dbReference>
<dbReference type="Proteomes" id="UP000326711">
    <property type="component" value="Chromosome"/>
</dbReference>